<evidence type="ECO:0000256" key="7">
    <source>
        <dbReference type="ARBA" id="ARBA00023295"/>
    </source>
</evidence>
<evidence type="ECO:0000256" key="8">
    <source>
        <dbReference type="PIRNR" id="PIRNR026534"/>
    </source>
</evidence>
<dbReference type="SUPFAM" id="SSF75005">
    <property type="entry name" value="Arabinanase/levansucrase/invertase"/>
    <property type="match status" value="1"/>
</dbReference>
<comment type="similarity">
    <text evidence="3 8">Belongs to the glycosyl hydrolase 43 family.</text>
</comment>
<dbReference type="Pfam" id="PF04616">
    <property type="entry name" value="Glyco_hydro_43"/>
    <property type="match status" value="1"/>
</dbReference>
<reference evidence="10 11" key="1">
    <citation type="submission" date="2024-07" db="EMBL/GenBank/DDBJ databases">
        <title>Section-level genome sequencing and comparative genomics of Aspergillus sections Usti and Cavernicolus.</title>
        <authorList>
            <consortium name="Lawrence Berkeley National Laboratory"/>
            <person name="Nybo J.L."/>
            <person name="Vesth T.C."/>
            <person name="Theobald S."/>
            <person name="Frisvad J.C."/>
            <person name="Larsen T.O."/>
            <person name="Kjaerboelling I."/>
            <person name="Rothschild-Mancinelli K."/>
            <person name="Lyhne E.K."/>
            <person name="Kogle M.E."/>
            <person name="Barry K."/>
            <person name="Clum A."/>
            <person name="Na H."/>
            <person name="Ledsgaard L."/>
            <person name="Lin J."/>
            <person name="Lipzen A."/>
            <person name="Kuo A."/>
            <person name="Riley R."/>
            <person name="Mondo S."/>
            <person name="Labutti K."/>
            <person name="Haridas S."/>
            <person name="Pangalinan J."/>
            <person name="Salamov A.A."/>
            <person name="Simmons B.A."/>
            <person name="Magnuson J.K."/>
            <person name="Chen J."/>
            <person name="Drula E."/>
            <person name="Henrissat B."/>
            <person name="Wiebenga A."/>
            <person name="Lubbers R.J."/>
            <person name="Gomes A.C."/>
            <person name="Macurrencykelacurrency M.R."/>
            <person name="Stajich J."/>
            <person name="Grigoriev I.V."/>
            <person name="Mortensen U.H."/>
            <person name="De Vries R.P."/>
            <person name="Baker S.E."/>
            <person name="Andersen M.R."/>
        </authorList>
    </citation>
    <scope>NUCLEOTIDE SEQUENCE [LARGE SCALE GENOMIC DNA]</scope>
    <source>
        <strain evidence="10 11">CBS 449.75</strain>
    </source>
</reference>
<dbReference type="InterPro" id="IPR006710">
    <property type="entry name" value="Glyco_hydro_43"/>
</dbReference>
<evidence type="ECO:0000256" key="9">
    <source>
        <dbReference type="SAM" id="SignalP"/>
    </source>
</evidence>
<dbReference type="GO" id="GO:0016787">
    <property type="term" value="F:hydrolase activity"/>
    <property type="evidence" value="ECO:0007669"/>
    <property type="project" value="UniProtKB-KW"/>
</dbReference>
<sequence>MVRLTLLGLVLWLYLAAATPLNPHVFSDTTDYPLPNPGNIAAHDPSILEYNNNFYLIKGGVRIPIFRAPKLDGPWTRIGTVLHGPSTIEKGNRRRPWAPTVAWWNNRFYCFYSVSQTGKRNSAIGLASSDSLESGAWTDHGALIHTGTGPGSDIYPFNVTNAIDPAFFVDLDNGKPYLQYGSFWDGIFQIALNDDLSVGNPTNPTADHLVYLPDEKRKPNEGPFMSHRAPFYYAWFSHGKCCRFEDMGFPEKGNEYSIRVGRATNVHGPFVDRDGKSLLEGGGSIVYGSSHGEVYAPGGIGILPGAGDRPDVLYYHYHNTSIGFKQEVCAQDTLP</sequence>
<dbReference type="PANTHER" id="PTHR43301">
    <property type="entry name" value="ARABINAN ENDO-1,5-ALPHA-L-ARABINOSIDASE"/>
    <property type="match status" value="1"/>
</dbReference>
<evidence type="ECO:0000313" key="10">
    <source>
        <dbReference type="EMBL" id="KAL2865877.1"/>
    </source>
</evidence>
<proteinExistence type="inferred from homology"/>
<dbReference type="Proteomes" id="UP001610432">
    <property type="component" value="Unassembled WGS sequence"/>
</dbReference>
<feature type="signal peptide" evidence="9">
    <location>
        <begin position="1"/>
        <end position="18"/>
    </location>
</feature>
<evidence type="ECO:0000256" key="4">
    <source>
        <dbReference type="ARBA" id="ARBA00012586"/>
    </source>
</evidence>
<dbReference type="RefSeq" id="XP_070884856.1">
    <property type="nucleotide sequence ID" value="XM_071024889.1"/>
</dbReference>
<dbReference type="PIRSF" id="PIRSF026534">
    <property type="entry name" value="Endo_alpha-L-arabinosidase"/>
    <property type="match status" value="1"/>
</dbReference>
<dbReference type="PANTHER" id="PTHR43301:SF5">
    <property type="entry name" value="ARABINAN ENDO-1,5-ALPHA-L-ARABINOSIDASE D-RELATED"/>
    <property type="match status" value="1"/>
</dbReference>
<protein>
    <recommendedName>
        <fullName evidence="4 8">Arabinan endo-1,5-alpha-L-arabinosidase</fullName>
        <ecNumber evidence="4 8">3.2.1.99</ecNumber>
    </recommendedName>
</protein>
<evidence type="ECO:0000256" key="5">
    <source>
        <dbReference type="ARBA" id="ARBA00022729"/>
    </source>
</evidence>
<keyword evidence="6 8" id="KW-0378">Hydrolase</keyword>
<feature type="chain" id="PRO_5047090590" description="Arabinan endo-1,5-alpha-L-arabinosidase" evidence="9">
    <location>
        <begin position="19"/>
        <end position="335"/>
    </location>
</feature>
<dbReference type="InterPro" id="IPR023296">
    <property type="entry name" value="Glyco_hydro_beta-prop_sf"/>
</dbReference>
<evidence type="ECO:0000256" key="6">
    <source>
        <dbReference type="ARBA" id="ARBA00022801"/>
    </source>
</evidence>
<dbReference type="EMBL" id="JBFXLQ010000029">
    <property type="protein sequence ID" value="KAL2865877.1"/>
    <property type="molecule type" value="Genomic_DNA"/>
</dbReference>
<comment type="pathway">
    <text evidence="2 8">Glycan metabolism; L-arabinan degradation.</text>
</comment>
<dbReference type="Gene3D" id="2.115.10.20">
    <property type="entry name" value="Glycosyl hydrolase domain, family 43"/>
    <property type="match status" value="1"/>
</dbReference>
<keyword evidence="11" id="KW-1185">Reference proteome</keyword>
<comment type="catalytic activity">
    <reaction evidence="1 8">
        <text>Endohydrolysis of (1-&gt;5)-alpha-arabinofuranosidic linkages in (1-&gt;5)-arabinans.</text>
        <dbReference type="EC" id="3.2.1.99"/>
    </reaction>
</comment>
<dbReference type="InterPro" id="IPR050727">
    <property type="entry name" value="GH43_arabinanases"/>
</dbReference>
<dbReference type="GeneID" id="98139961"/>
<dbReference type="EC" id="3.2.1.99" evidence="4 8"/>
<accession>A0ABR4LN97</accession>
<evidence type="ECO:0000256" key="1">
    <source>
        <dbReference type="ARBA" id="ARBA00000375"/>
    </source>
</evidence>
<evidence type="ECO:0000313" key="11">
    <source>
        <dbReference type="Proteomes" id="UP001610432"/>
    </source>
</evidence>
<evidence type="ECO:0000256" key="2">
    <source>
        <dbReference type="ARBA" id="ARBA00004834"/>
    </source>
</evidence>
<dbReference type="InterPro" id="IPR016840">
    <property type="entry name" value="Glyco_hydro_43_endo_a_Ara-ase"/>
</dbReference>
<comment type="caution">
    <text evidence="10">The sequence shown here is derived from an EMBL/GenBank/DDBJ whole genome shotgun (WGS) entry which is preliminary data.</text>
</comment>
<gene>
    <name evidence="10" type="ORF">BJX67DRAFT_157650</name>
</gene>
<name>A0ABR4LN97_9EURO</name>
<keyword evidence="5 9" id="KW-0732">Signal</keyword>
<organism evidence="10 11">
    <name type="scientific">Aspergillus lucknowensis</name>
    <dbReference type="NCBI Taxonomy" id="176173"/>
    <lineage>
        <taxon>Eukaryota</taxon>
        <taxon>Fungi</taxon>
        <taxon>Dikarya</taxon>
        <taxon>Ascomycota</taxon>
        <taxon>Pezizomycotina</taxon>
        <taxon>Eurotiomycetes</taxon>
        <taxon>Eurotiomycetidae</taxon>
        <taxon>Eurotiales</taxon>
        <taxon>Aspergillaceae</taxon>
        <taxon>Aspergillus</taxon>
        <taxon>Aspergillus subgen. Nidulantes</taxon>
    </lineage>
</organism>
<keyword evidence="7 8" id="KW-0326">Glycosidase</keyword>
<dbReference type="CDD" id="cd18831">
    <property type="entry name" value="GH43_AnAbnA-like"/>
    <property type="match status" value="1"/>
</dbReference>
<evidence type="ECO:0000256" key="3">
    <source>
        <dbReference type="ARBA" id="ARBA00009865"/>
    </source>
</evidence>